<accession>A0A081CBJ7</accession>
<feature type="region of interest" description="Disordered" evidence="1">
    <location>
        <begin position="939"/>
        <end position="1057"/>
    </location>
</feature>
<dbReference type="PANTHER" id="PTHR45725:SF18">
    <property type="entry name" value="ORC1-LIKE AAA ATPASE DOMAIN-CONTAINING PROTEIN"/>
    <property type="match status" value="1"/>
</dbReference>
<feature type="compositionally biased region" description="Low complexity" evidence="1">
    <location>
        <begin position="230"/>
        <end position="242"/>
    </location>
</feature>
<gene>
    <name evidence="2" type="ORF">PAN0_004c2252</name>
</gene>
<protein>
    <submittedName>
        <fullName evidence="2">Uncharacterized protein</fullName>
    </submittedName>
</protein>
<dbReference type="HOGENOM" id="CLU_297746_0_0_1"/>
<evidence type="ECO:0000256" key="1">
    <source>
        <dbReference type="SAM" id="MobiDB-lite"/>
    </source>
</evidence>
<dbReference type="Proteomes" id="UP000053758">
    <property type="component" value="Unassembled WGS sequence"/>
</dbReference>
<feature type="compositionally biased region" description="Polar residues" evidence="1">
    <location>
        <begin position="681"/>
        <end position="690"/>
    </location>
</feature>
<evidence type="ECO:0000313" key="3">
    <source>
        <dbReference type="Proteomes" id="UP000053758"/>
    </source>
</evidence>
<feature type="compositionally biased region" description="Low complexity" evidence="1">
    <location>
        <begin position="1078"/>
        <end position="1121"/>
    </location>
</feature>
<dbReference type="GeneID" id="26303018"/>
<feature type="compositionally biased region" description="Low complexity" evidence="1">
    <location>
        <begin position="950"/>
        <end position="970"/>
    </location>
</feature>
<dbReference type="PANTHER" id="PTHR45725">
    <property type="entry name" value="FORMIN HOMOLOGY 2 FAMILY MEMBER"/>
    <property type="match status" value="1"/>
</dbReference>
<evidence type="ECO:0000313" key="2">
    <source>
        <dbReference type="EMBL" id="GAK64043.1"/>
    </source>
</evidence>
<sequence>MLAERRVSVESQDQNPTEKAFLAAHGFVRQKTATTEHRVTKAKGLHTPSTPSPFSITSLTLIPPSQSTPTTRSHILSISFHSPHQANLCSTPVVDPICVLHLLYDLRPAAFAWVNCFSSWTPPTVLLNPRISLQHTILNAPLALPRRHKEPIQAIASPASNMLPPTHTTKASPELAAADPGAALHPDAERIKPKRSSSFGRGLGQLASLTGAKPKAVDLMSFGRTKSGASTPQSPSPQSTADNVAAAAAILANPVAAAANNHAAAMRPPSTPDPSHLTHFSLLLSDLVNKAFVTCSPGSAPAATTTSSVASNVAAAAKGPTIPKINQITYEGKHLPDKAKIIEIAQVVVGELRYAEAVDAYLLRAVSRQILKALTLFAARIDSLLVSPTKDAGALRIPTNAKEGLHLPAAMEFNLGLVTLEWIVEDSLERCIEGDRDAHGELIADENGAVHDGMPHFVSEILTPVRKRMEGTILHIIQPILAQTKASMARCISSAVPTPFVSTVALSPSTTSGSATAALPSDSGTASPPLAAVGAAATTPGAVPGNVSPPLRPGEAGPGSAWLRELDGRLEGARKLLLPRIEERCGQDGEGWFISVAIHVIWKGLMILTSRSVSLPSNAAAELLAGSNAASTSAFDRLMGEVNQKRSPSPAQLAQALKSVGVGSARSKSKGPDATCAASDSGRQSPSHCSASGLSSATPFSLVSARLCAHQLAELQTFEKLMLRFCDGFLRKPGTQSKKAGKDSKRSRFALFSSGAASSLGGSNAPLDLSAYDPDEEDELARAALAEAMHALRATIIVLQCLEREPATICAGLEALKRLPGAESSADSLTGSDAGTPSTPAAAGPAAASAVLGSEAAKALDAIPNLLLLHVLYTRLPIGAGRLELPSPPALFGYTWTDYEKAIAGFAGGEQWAQAVALRYKPEMEKAWKGVEQRRAERLGALEQRGPRTARSVSGCSSARGGSALARGGSKPSSEGDDDEDDDDDEEAAEAMSQSVPELKKPSAQTRRSSDEAQRDAGGARGRVSPGHSPRRSSTAHAALADGAGAATVGATAPPRFWRRSTSTARSGFHLSFAGLRAQSPRASPASESPAPGGAPATPPVSATTTDPLASPPRASSAAGSETHEARHDADAQRIRLEAALERRSLCVFGMALTYAARGQMHINLA</sequence>
<reference evidence="3" key="1">
    <citation type="journal article" date="2014" name="Genome Announc.">
        <title>Draft Genome Sequence of the Yeast Pseudozyma antarctica Type Strain JCM10317, a Producer of the Glycolipid Biosurfactants, Mannosylerythritol Lipids.</title>
        <authorList>
            <person name="Saika A."/>
            <person name="Koike H."/>
            <person name="Hori T."/>
            <person name="Fukuoka T."/>
            <person name="Sato S."/>
            <person name="Habe H."/>
            <person name="Kitamoto D."/>
            <person name="Morita T."/>
        </authorList>
    </citation>
    <scope>NUCLEOTIDE SEQUENCE [LARGE SCALE GENOMIC DNA]</scope>
    <source>
        <strain evidence="3">JCM 10317</strain>
    </source>
</reference>
<dbReference type="InterPro" id="IPR051425">
    <property type="entry name" value="Formin_Homology"/>
</dbReference>
<feature type="compositionally biased region" description="Low complexity" evidence="1">
    <location>
        <begin position="834"/>
        <end position="843"/>
    </location>
</feature>
<proteinExistence type="predicted"/>
<keyword evidence="3" id="KW-1185">Reference proteome</keyword>
<dbReference type="AlphaFoldDB" id="A0A081CBJ7"/>
<feature type="region of interest" description="Disordered" evidence="1">
    <location>
        <begin position="824"/>
        <end position="843"/>
    </location>
</feature>
<name>A0A081CBJ7_PSEA2</name>
<feature type="region of interest" description="Disordered" evidence="1">
    <location>
        <begin position="223"/>
        <end position="242"/>
    </location>
</feature>
<dbReference type="EMBL" id="DF830071">
    <property type="protein sequence ID" value="GAK64043.1"/>
    <property type="molecule type" value="Genomic_DNA"/>
</dbReference>
<feature type="region of interest" description="Disordered" evidence="1">
    <location>
        <begin position="1070"/>
        <end position="1130"/>
    </location>
</feature>
<feature type="region of interest" description="Disordered" evidence="1">
    <location>
        <begin position="662"/>
        <end position="690"/>
    </location>
</feature>
<dbReference type="RefSeq" id="XP_014657683.1">
    <property type="nucleotide sequence ID" value="XM_014802197.1"/>
</dbReference>
<feature type="compositionally biased region" description="Low complexity" evidence="1">
    <location>
        <begin position="1035"/>
        <end position="1053"/>
    </location>
</feature>
<organism evidence="2 3">
    <name type="scientific">Pseudozyma antarctica</name>
    <name type="common">Yeast</name>
    <name type="synonym">Candida antarctica</name>
    <dbReference type="NCBI Taxonomy" id="84753"/>
    <lineage>
        <taxon>Eukaryota</taxon>
        <taxon>Fungi</taxon>
        <taxon>Dikarya</taxon>
        <taxon>Basidiomycota</taxon>
        <taxon>Ustilaginomycotina</taxon>
        <taxon>Ustilaginomycetes</taxon>
        <taxon>Ustilaginales</taxon>
        <taxon>Ustilaginaceae</taxon>
        <taxon>Moesziomyces</taxon>
    </lineage>
</organism>
<feature type="compositionally biased region" description="Acidic residues" evidence="1">
    <location>
        <begin position="975"/>
        <end position="989"/>
    </location>
</feature>